<dbReference type="SUPFAM" id="SSF51283">
    <property type="entry name" value="dUTPase-like"/>
    <property type="match status" value="1"/>
</dbReference>
<evidence type="ECO:0000313" key="3">
    <source>
        <dbReference type="EMBL" id="DAE91958.1"/>
    </source>
</evidence>
<dbReference type="NCBIfam" id="TIGR02274">
    <property type="entry name" value="dCTP_deam"/>
    <property type="match status" value="1"/>
</dbReference>
<keyword evidence="2" id="KW-0546">Nucleotide metabolism</keyword>
<dbReference type="Gene3D" id="2.70.40.10">
    <property type="match status" value="1"/>
</dbReference>
<accession>A0A8S5RR74</accession>
<dbReference type="InterPro" id="IPR036157">
    <property type="entry name" value="dUTPase-like_sf"/>
</dbReference>
<evidence type="ECO:0000256" key="2">
    <source>
        <dbReference type="ARBA" id="ARBA00023080"/>
    </source>
</evidence>
<dbReference type="EMBL" id="BK057792">
    <property type="protein sequence ID" value="DAE91958.1"/>
    <property type="molecule type" value="Genomic_DNA"/>
</dbReference>
<reference evidence="3" key="1">
    <citation type="journal article" date="2021" name="Proc. Natl. Acad. Sci. U.S.A.">
        <title>A Catalog of Tens of Thousands of Viruses from Human Metagenomes Reveals Hidden Associations with Chronic Diseases.</title>
        <authorList>
            <person name="Tisza M.J."/>
            <person name="Buck C.B."/>
        </authorList>
    </citation>
    <scope>NUCLEOTIDE SEQUENCE</scope>
    <source>
        <strain evidence="3">CtXdu7</strain>
    </source>
</reference>
<sequence>MIINKQDLLLVAPLFPMFDSKQVGNGVSFGLTEAGYDVRIAQEIQFFWNSGFPEIHIYDPVNQEKKIIHDTFTLASTIEIINMPNNLVGVVHDKSTWAREGVAVQNTVLEPGWKGGLTLELNFQRRKDVKIPFGSGIAQILFNEIKTPTAYNGKYQNQGKEPQEAIWEK</sequence>
<protein>
    <submittedName>
        <fullName evidence="3">dCTP deaminase dUTPase</fullName>
    </submittedName>
</protein>
<proteinExistence type="predicted"/>
<keyword evidence="1" id="KW-0378">Hydrolase</keyword>
<dbReference type="InterPro" id="IPR011962">
    <property type="entry name" value="dCTP_deaminase"/>
</dbReference>
<dbReference type="Pfam" id="PF22769">
    <property type="entry name" value="DCD"/>
    <property type="match status" value="1"/>
</dbReference>
<dbReference type="InterPro" id="IPR033704">
    <property type="entry name" value="dUTPase_trimeric"/>
</dbReference>
<organism evidence="3">
    <name type="scientific">Podoviridae sp. ctXdu7</name>
    <dbReference type="NCBI Taxonomy" id="2827618"/>
    <lineage>
        <taxon>Viruses</taxon>
        <taxon>Duplodnaviria</taxon>
        <taxon>Heunggongvirae</taxon>
        <taxon>Uroviricota</taxon>
        <taxon>Caudoviricetes</taxon>
    </lineage>
</organism>
<dbReference type="PANTHER" id="PTHR42680">
    <property type="entry name" value="DCTP DEAMINASE"/>
    <property type="match status" value="1"/>
</dbReference>
<name>A0A8S5RR74_9CAUD</name>
<evidence type="ECO:0000256" key="1">
    <source>
        <dbReference type="ARBA" id="ARBA00022801"/>
    </source>
</evidence>
<dbReference type="PANTHER" id="PTHR42680:SF3">
    <property type="entry name" value="DCTP DEAMINASE"/>
    <property type="match status" value="1"/>
</dbReference>
<dbReference type="GO" id="GO:0008829">
    <property type="term" value="F:dCTP deaminase activity"/>
    <property type="evidence" value="ECO:0007669"/>
    <property type="project" value="InterPro"/>
</dbReference>
<dbReference type="GO" id="GO:0006229">
    <property type="term" value="P:dUTP biosynthetic process"/>
    <property type="evidence" value="ECO:0007669"/>
    <property type="project" value="InterPro"/>
</dbReference>
<dbReference type="CDD" id="cd07557">
    <property type="entry name" value="trimeric_dUTPase"/>
    <property type="match status" value="1"/>
</dbReference>